<keyword evidence="3 7" id="KW-0812">Transmembrane</keyword>
<reference evidence="11" key="1">
    <citation type="submission" date="2016-10" db="EMBL/GenBank/DDBJ databases">
        <authorList>
            <person name="Varghese N."/>
            <person name="Submissions S."/>
        </authorList>
    </citation>
    <scope>NUCLEOTIDE SEQUENCE [LARGE SCALE GENOMIC DNA]</scope>
    <source>
        <strain evidence="11">BL47</strain>
    </source>
</reference>
<keyword evidence="11" id="KW-1185">Reference proteome</keyword>
<evidence type="ECO:0000256" key="7">
    <source>
        <dbReference type="SAM" id="Phobius"/>
    </source>
</evidence>
<proteinExistence type="inferred from homology"/>
<sequence>MTEVSKARLREVVREGAGNLRALGARALLALTGIAVGTAAVIAILHVGHNARAEAMRQFEALGTDLVSLTPRGDNHDVPDLPPEAMRTLPARRLGLSEAIPIVSGSASLRVGRASLYTALIAADAALYGFLKAPVVAGRRTSDLDGAAPFVVLGADVARDAAASGRPVRIGDPVTVNDQVLTVIGILGPAFRSPLLGVDLNRAAVIPFQAARRVMPDAKITSVAARLAPGADDRATARRVTDYCRLLLRTGSVDVQTARQLIDGLETQMRIYALLLIGIGTTSLVVGGVGVMNVMLMSLMERRREIGLRRAIGARRRDITALFLTEALLLSAVGSLLGTGLGTVAGWIFARASGWPFQPAPLALPLGAGMAATVGLFFGLYPALKAARLDPIAALRAE</sequence>
<dbReference type="AlphaFoldDB" id="A0A1G9XT27"/>
<evidence type="ECO:0000313" key="11">
    <source>
        <dbReference type="Proteomes" id="UP000198704"/>
    </source>
</evidence>
<evidence type="ECO:0000313" key="10">
    <source>
        <dbReference type="EMBL" id="SDM99958.1"/>
    </source>
</evidence>
<dbReference type="STRING" id="582672.SAMN05216360_10523"/>
<dbReference type="InterPro" id="IPR003838">
    <property type="entry name" value="ABC3_permease_C"/>
</dbReference>
<organism evidence="10 11">
    <name type="scientific">Methylobacterium phyllostachyos</name>
    <dbReference type="NCBI Taxonomy" id="582672"/>
    <lineage>
        <taxon>Bacteria</taxon>
        <taxon>Pseudomonadati</taxon>
        <taxon>Pseudomonadota</taxon>
        <taxon>Alphaproteobacteria</taxon>
        <taxon>Hyphomicrobiales</taxon>
        <taxon>Methylobacteriaceae</taxon>
        <taxon>Methylobacterium</taxon>
    </lineage>
</organism>
<dbReference type="InterPro" id="IPR025857">
    <property type="entry name" value="MacB_PCD"/>
</dbReference>
<keyword evidence="5 7" id="KW-0472">Membrane</keyword>
<evidence type="ECO:0000256" key="3">
    <source>
        <dbReference type="ARBA" id="ARBA00022692"/>
    </source>
</evidence>
<accession>A0A1G9XT27</accession>
<feature type="transmembrane region" description="Helical" evidence="7">
    <location>
        <begin position="321"/>
        <end position="350"/>
    </location>
</feature>
<evidence type="ECO:0000259" key="8">
    <source>
        <dbReference type="Pfam" id="PF02687"/>
    </source>
</evidence>
<dbReference type="GO" id="GO:0005886">
    <property type="term" value="C:plasma membrane"/>
    <property type="evidence" value="ECO:0007669"/>
    <property type="project" value="UniProtKB-SubCell"/>
</dbReference>
<dbReference type="PANTHER" id="PTHR30572:SF4">
    <property type="entry name" value="ABC TRANSPORTER PERMEASE YTRF"/>
    <property type="match status" value="1"/>
</dbReference>
<feature type="domain" description="MacB-like periplasmic core" evidence="9">
    <location>
        <begin position="28"/>
        <end position="242"/>
    </location>
</feature>
<protein>
    <submittedName>
        <fullName evidence="10">Putative ABC transport system permease protein</fullName>
    </submittedName>
</protein>
<dbReference type="InterPro" id="IPR050250">
    <property type="entry name" value="Macrolide_Exporter_MacB"/>
</dbReference>
<dbReference type="RefSeq" id="WP_091715184.1">
    <property type="nucleotide sequence ID" value="NZ_FNHS01000005.1"/>
</dbReference>
<comment type="subcellular location">
    <subcellularLocation>
        <location evidence="1">Cell membrane</location>
        <topology evidence="1">Multi-pass membrane protein</topology>
    </subcellularLocation>
</comment>
<dbReference type="OrthoDB" id="9770036at2"/>
<name>A0A1G9XT27_9HYPH</name>
<feature type="transmembrane region" description="Helical" evidence="7">
    <location>
        <begin position="27"/>
        <end position="48"/>
    </location>
</feature>
<dbReference type="PANTHER" id="PTHR30572">
    <property type="entry name" value="MEMBRANE COMPONENT OF TRANSPORTER-RELATED"/>
    <property type="match status" value="1"/>
</dbReference>
<feature type="transmembrane region" description="Helical" evidence="7">
    <location>
        <begin position="271"/>
        <end position="300"/>
    </location>
</feature>
<keyword evidence="4 7" id="KW-1133">Transmembrane helix</keyword>
<evidence type="ECO:0000259" key="9">
    <source>
        <dbReference type="Pfam" id="PF12704"/>
    </source>
</evidence>
<comment type="similarity">
    <text evidence="6">Belongs to the ABC-4 integral membrane protein family.</text>
</comment>
<evidence type="ECO:0000256" key="2">
    <source>
        <dbReference type="ARBA" id="ARBA00022475"/>
    </source>
</evidence>
<evidence type="ECO:0000256" key="6">
    <source>
        <dbReference type="ARBA" id="ARBA00038076"/>
    </source>
</evidence>
<feature type="domain" description="ABC3 transporter permease C-terminal" evidence="8">
    <location>
        <begin position="279"/>
        <end position="391"/>
    </location>
</feature>
<dbReference type="Proteomes" id="UP000198704">
    <property type="component" value="Unassembled WGS sequence"/>
</dbReference>
<dbReference type="Pfam" id="PF12704">
    <property type="entry name" value="MacB_PCD"/>
    <property type="match status" value="1"/>
</dbReference>
<gene>
    <name evidence="10" type="ORF">SAMN05216360_10523</name>
</gene>
<evidence type="ECO:0000256" key="4">
    <source>
        <dbReference type="ARBA" id="ARBA00022989"/>
    </source>
</evidence>
<dbReference type="GO" id="GO:0022857">
    <property type="term" value="F:transmembrane transporter activity"/>
    <property type="evidence" value="ECO:0007669"/>
    <property type="project" value="TreeGrafter"/>
</dbReference>
<feature type="transmembrane region" description="Helical" evidence="7">
    <location>
        <begin position="362"/>
        <end position="381"/>
    </location>
</feature>
<dbReference type="EMBL" id="FNHS01000005">
    <property type="protein sequence ID" value="SDM99958.1"/>
    <property type="molecule type" value="Genomic_DNA"/>
</dbReference>
<evidence type="ECO:0000256" key="5">
    <source>
        <dbReference type="ARBA" id="ARBA00023136"/>
    </source>
</evidence>
<dbReference type="Pfam" id="PF02687">
    <property type="entry name" value="FtsX"/>
    <property type="match status" value="1"/>
</dbReference>
<keyword evidence="2" id="KW-1003">Cell membrane</keyword>
<evidence type="ECO:0000256" key="1">
    <source>
        <dbReference type="ARBA" id="ARBA00004651"/>
    </source>
</evidence>